<protein>
    <submittedName>
        <fullName evidence="1">Uncharacterized protein</fullName>
    </submittedName>
</protein>
<reference evidence="2" key="1">
    <citation type="journal article" date="2013" name="Science">
        <title>The Amborella genome and the evolution of flowering plants.</title>
        <authorList>
            <consortium name="Amborella Genome Project"/>
        </authorList>
    </citation>
    <scope>NUCLEOTIDE SEQUENCE [LARGE SCALE GENOMIC DNA]</scope>
</reference>
<dbReference type="AlphaFoldDB" id="W1PCE4"/>
<organism evidence="1 2">
    <name type="scientific">Amborella trichopoda</name>
    <dbReference type="NCBI Taxonomy" id="13333"/>
    <lineage>
        <taxon>Eukaryota</taxon>
        <taxon>Viridiplantae</taxon>
        <taxon>Streptophyta</taxon>
        <taxon>Embryophyta</taxon>
        <taxon>Tracheophyta</taxon>
        <taxon>Spermatophyta</taxon>
        <taxon>Magnoliopsida</taxon>
        <taxon>Amborellales</taxon>
        <taxon>Amborellaceae</taxon>
        <taxon>Amborella</taxon>
    </lineage>
</organism>
<sequence length="71" mass="7998">MKGGYKRRLVLPSYERRLTRGESGGGLCCGLRRRTDKGKGQAAAHAIVQGGDRGWKEEDIEEKRGEVRRRV</sequence>
<proteinExistence type="predicted"/>
<evidence type="ECO:0000313" key="2">
    <source>
        <dbReference type="Proteomes" id="UP000017836"/>
    </source>
</evidence>
<evidence type="ECO:0000313" key="1">
    <source>
        <dbReference type="EMBL" id="ERN04680.1"/>
    </source>
</evidence>
<dbReference type="EMBL" id="KI394182">
    <property type="protein sequence ID" value="ERN04680.1"/>
    <property type="molecule type" value="Genomic_DNA"/>
</dbReference>
<name>W1PCE4_AMBTC</name>
<dbReference type="Gramene" id="ERN04680">
    <property type="protein sequence ID" value="ERN04680"/>
    <property type="gene ID" value="AMTR_s00076p00142640"/>
</dbReference>
<dbReference type="HOGENOM" id="CLU_2743428_0_0_1"/>
<gene>
    <name evidence="1" type="ORF">AMTR_s00076p00142640</name>
</gene>
<dbReference type="Proteomes" id="UP000017836">
    <property type="component" value="Unassembled WGS sequence"/>
</dbReference>
<keyword evidence="2" id="KW-1185">Reference proteome</keyword>
<accession>W1PCE4</accession>